<protein>
    <submittedName>
        <fullName evidence="1">Uncharacterized protein</fullName>
    </submittedName>
</protein>
<sequence length="57" mass="5815">IIAMRACSYCGDLDRNASFAASGTLRITEPILPVICPSRSPISTCSGQSGSAGAPRS</sequence>
<name>A0A061QZI8_9CHLO</name>
<accession>A0A061QZI8</accession>
<organism evidence="1">
    <name type="scientific">Tetraselmis sp. GSL018</name>
    <dbReference type="NCBI Taxonomy" id="582737"/>
    <lineage>
        <taxon>Eukaryota</taxon>
        <taxon>Viridiplantae</taxon>
        <taxon>Chlorophyta</taxon>
        <taxon>core chlorophytes</taxon>
        <taxon>Chlorodendrophyceae</taxon>
        <taxon>Chlorodendrales</taxon>
        <taxon>Chlorodendraceae</taxon>
        <taxon>Tetraselmis</taxon>
    </lineage>
</organism>
<dbReference type="AlphaFoldDB" id="A0A061QZI8"/>
<feature type="non-terminal residue" evidence="1">
    <location>
        <position position="1"/>
    </location>
</feature>
<gene>
    <name evidence="1" type="ORF">TSPGSL018_19559</name>
</gene>
<evidence type="ECO:0000313" key="1">
    <source>
        <dbReference type="EMBL" id="JAC63880.1"/>
    </source>
</evidence>
<proteinExistence type="predicted"/>
<dbReference type="EMBL" id="GBEZ01022984">
    <property type="protein sequence ID" value="JAC63880.1"/>
    <property type="molecule type" value="Transcribed_RNA"/>
</dbReference>
<reference evidence="1" key="1">
    <citation type="submission" date="2014-05" db="EMBL/GenBank/DDBJ databases">
        <title>The transcriptome of the halophilic microalga Tetraselmis sp. GSL018 isolated from the Great Salt Lake, Utah.</title>
        <authorList>
            <person name="Jinkerson R.E."/>
            <person name="D'Adamo S."/>
            <person name="Posewitz M.C."/>
        </authorList>
    </citation>
    <scope>NUCLEOTIDE SEQUENCE</scope>
    <source>
        <strain evidence="1">GSL018</strain>
    </source>
</reference>